<dbReference type="AlphaFoldDB" id="A0A6L2NQA1"/>
<feature type="compositionally biased region" description="Basic and acidic residues" evidence="1">
    <location>
        <begin position="81"/>
        <end position="92"/>
    </location>
</feature>
<comment type="caution">
    <text evidence="2">The sequence shown here is derived from an EMBL/GenBank/DDBJ whole genome shotgun (WGS) entry which is preliminary data.</text>
</comment>
<accession>A0A6L2NQA1</accession>
<feature type="compositionally biased region" description="Basic and acidic residues" evidence="1">
    <location>
        <begin position="14"/>
        <end position="30"/>
    </location>
</feature>
<dbReference type="EMBL" id="BKCJ010009386">
    <property type="protein sequence ID" value="GEU86714.1"/>
    <property type="molecule type" value="Genomic_DNA"/>
</dbReference>
<gene>
    <name evidence="2" type="ORF">Tci_058692</name>
</gene>
<sequence>MARVSKTCPFRVRSHAEMMVDTESENKEDMASEPIPEEENSSSSTSDEEKNEHEKRKGKRPIKGRKQKMRSVIALSYSPKQAKEVIKKEAAFKQKAAAAKRGRGGERGRPPKERGVNVGSNAGRNRKGKEK</sequence>
<evidence type="ECO:0000313" key="2">
    <source>
        <dbReference type="EMBL" id="GEU86714.1"/>
    </source>
</evidence>
<feature type="compositionally biased region" description="Basic residues" evidence="1">
    <location>
        <begin position="56"/>
        <end position="69"/>
    </location>
</feature>
<feature type="compositionally biased region" description="Basic and acidic residues" evidence="1">
    <location>
        <begin position="103"/>
        <end position="115"/>
    </location>
</feature>
<protein>
    <submittedName>
        <fullName evidence="2">Uncharacterized protein</fullName>
    </submittedName>
</protein>
<feature type="region of interest" description="Disordered" evidence="1">
    <location>
        <begin position="1"/>
        <end position="131"/>
    </location>
</feature>
<proteinExistence type="predicted"/>
<reference evidence="2" key="1">
    <citation type="journal article" date="2019" name="Sci. Rep.">
        <title>Draft genome of Tanacetum cinerariifolium, the natural source of mosquito coil.</title>
        <authorList>
            <person name="Yamashiro T."/>
            <person name="Shiraishi A."/>
            <person name="Satake H."/>
            <person name="Nakayama K."/>
        </authorList>
    </citation>
    <scope>NUCLEOTIDE SEQUENCE</scope>
</reference>
<feature type="non-terminal residue" evidence="2">
    <location>
        <position position="131"/>
    </location>
</feature>
<organism evidence="2">
    <name type="scientific">Tanacetum cinerariifolium</name>
    <name type="common">Dalmatian daisy</name>
    <name type="synonym">Chrysanthemum cinerariifolium</name>
    <dbReference type="NCBI Taxonomy" id="118510"/>
    <lineage>
        <taxon>Eukaryota</taxon>
        <taxon>Viridiplantae</taxon>
        <taxon>Streptophyta</taxon>
        <taxon>Embryophyta</taxon>
        <taxon>Tracheophyta</taxon>
        <taxon>Spermatophyta</taxon>
        <taxon>Magnoliopsida</taxon>
        <taxon>eudicotyledons</taxon>
        <taxon>Gunneridae</taxon>
        <taxon>Pentapetalae</taxon>
        <taxon>asterids</taxon>
        <taxon>campanulids</taxon>
        <taxon>Asterales</taxon>
        <taxon>Asteraceae</taxon>
        <taxon>Asteroideae</taxon>
        <taxon>Anthemideae</taxon>
        <taxon>Anthemidinae</taxon>
        <taxon>Tanacetum</taxon>
    </lineage>
</organism>
<evidence type="ECO:0000256" key="1">
    <source>
        <dbReference type="SAM" id="MobiDB-lite"/>
    </source>
</evidence>
<name>A0A6L2NQA1_TANCI</name>